<protein>
    <recommendedName>
        <fullName evidence="5">Diphthine--ammonia ligase</fullName>
        <ecNumber evidence="4">6.3.1.14</ecNumber>
    </recommendedName>
    <alternativeName>
        <fullName evidence="10">ATP-binding domain-containing protein 4</fullName>
    </alternativeName>
    <alternativeName>
        <fullName evidence="9">Diphthamide synthase</fullName>
    </alternativeName>
    <alternativeName>
        <fullName evidence="11">Diphthamide synthetase</fullName>
    </alternativeName>
    <alternativeName>
        <fullName evidence="12">Protein DPH6 homolog</fullName>
    </alternativeName>
</protein>
<dbReference type="AlphaFoldDB" id="A0AAV7JWH4"/>
<evidence type="ECO:0000256" key="8">
    <source>
        <dbReference type="ARBA" id="ARBA00022840"/>
    </source>
</evidence>
<evidence type="ECO:0000256" key="10">
    <source>
        <dbReference type="ARBA" id="ARBA00031202"/>
    </source>
</evidence>
<dbReference type="EMBL" id="JAKMXF010000288">
    <property type="protein sequence ID" value="KAI6653256.1"/>
    <property type="molecule type" value="Genomic_DNA"/>
</dbReference>
<dbReference type="PANTHER" id="PTHR12196:SF2">
    <property type="entry name" value="DIPHTHINE--AMMONIA LIGASE"/>
    <property type="match status" value="1"/>
</dbReference>
<feature type="transmembrane region" description="Helical" evidence="14">
    <location>
        <begin position="1181"/>
        <end position="1199"/>
    </location>
</feature>
<comment type="subcellular location">
    <subcellularLocation>
        <location evidence="1">Membrane</location>
        <topology evidence="1">Multi-pass membrane protein</topology>
    </subcellularLocation>
</comment>
<dbReference type="Pfam" id="PF03151">
    <property type="entry name" value="TPT"/>
    <property type="match status" value="1"/>
</dbReference>
<evidence type="ECO:0000313" key="16">
    <source>
        <dbReference type="EMBL" id="KAI6653256.1"/>
    </source>
</evidence>
<dbReference type="GO" id="GO:0005524">
    <property type="term" value="F:ATP binding"/>
    <property type="evidence" value="ECO:0007669"/>
    <property type="project" value="UniProtKB-KW"/>
</dbReference>
<dbReference type="PROSITE" id="PS50850">
    <property type="entry name" value="MFS"/>
    <property type="match status" value="1"/>
</dbReference>
<dbReference type="InterPro" id="IPR020846">
    <property type="entry name" value="MFS_dom"/>
</dbReference>
<comment type="similarity">
    <text evidence="3">Belongs to the Diphthine--ammonia ligase family.</text>
</comment>
<dbReference type="FunFam" id="3.40.50.620:FF:000145">
    <property type="entry name" value="ATP-binding domain containing protein"/>
    <property type="match status" value="1"/>
</dbReference>
<name>A0AAV7JWH4_9METZ</name>
<keyword evidence="7" id="KW-0547">Nucleotide-binding</keyword>
<feature type="transmembrane region" description="Helical" evidence="14">
    <location>
        <begin position="870"/>
        <end position="890"/>
    </location>
</feature>
<dbReference type="InterPro" id="IPR002761">
    <property type="entry name" value="Diphthami_syn_dom"/>
</dbReference>
<dbReference type="InterPro" id="IPR006175">
    <property type="entry name" value="YjgF/YER057c/UK114"/>
</dbReference>
<dbReference type="SUPFAM" id="SSF55298">
    <property type="entry name" value="YjgF-like"/>
    <property type="match status" value="2"/>
</dbReference>
<dbReference type="GO" id="GO:0017178">
    <property type="term" value="F:diphthine-ammonia ligase activity"/>
    <property type="evidence" value="ECO:0007669"/>
    <property type="project" value="UniProtKB-EC"/>
</dbReference>
<comment type="caution">
    <text evidence="16">The sequence shown here is derived from an EMBL/GenBank/DDBJ whole genome shotgun (WGS) entry which is preliminary data.</text>
</comment>
<evidence type="ECO:0000256" key="4">
    <source>
        <dbReference type="ARBA" id="ARBA00012089"/>
    </source>
</evidence>
<keyword evidence="14" id="KW-0472">Membrane</keyword>
<dbReference type="NCBIfam" id="TIGR00290">
    <property type="entry name" value="MJ0570_dom"/>
    <property type="match status" value="1"/>
</dbReference>
<dbReference type="SUPFAM" id="SSF103481">
    <property type="entry name" value="Multidrug resistance efflux transporter EmrE"/>
    <property type="match status" value="2"/>
</dbReference>
<evidence type="ECO:0000256" key="7">
    <source>
        <dbReference type="ARBA" id="ARBA00022741"/>
    </source>
</evidence>
<evidence type="ECO:0000256" key="6">
    <source>
        <dbReference type="ARBA" id="ARBA00022598"/>
    </source>
</evidence>
<dbReference type="InterPro" id="IPR011701">
    <property type="entry name" value="MFS"/>
</dbReference>
<feature type="transmembrane region" description="Helical" evidence="14">
    <location>
        <begin position="979"/>
        <end position="1000"/>
    </location>
</feature>
<feature type="transmembrane region" description="Helical" evidence="14">
    <location>
        <begin position="934"/>
        <end position="959"/>
    </location>
</feature>
<gene>
    <name evidence="16" type="ORF">LOD99_3781</name>
</gene>
<evidence type="ECO:0000259" key="15">
    <source>
        <dbReference type="PROSITE" id="PS50850"/>
    </source>
</evidence>
<feature type="transmembrane region" description="Helical" evidence="14">
    <location>
        <begin position="1128"/>
        <end position="1149"/>
    </location>
</feature>
<evidence type="ECO:0000256" key="3">
    <source>
        <dbReference type="ARBA" id="ARBA00008496"/>
    </source>
</evidence>
<dbReference type="InterPro" id="IPR014729">
    <property type="entry name" value="Rossmann-like_a/b/a_fold"/>
</dbReference>
<dbReference type="InterPro" id="IPR004853">
    <property type="entry name" value="Sugar_P_trans_dom"/>
</dbReference>
<dbReference type="Gene3D" id="3.30.1330.40">
    <property type="entry name" value="RutC-like"/>
    <property type="match status" value="2"/>
</dbReference>
<evidence type="ECO:0000256" key="13">
    <source>
        <dbReference type="ARBA" id="ARBA00048108"/>
    </source>
</evidence>
<evidence type="ECO:0000256" key="12">
    <source>
        <dbReference type="ARBA" id="ARBA00032849"/>
    </source>
</evidence>
<accession>A0AAV7JWH4</accession>
<dbReference type="Gene3D" id="3.40.50.620">
    <property type="entry name" value="HUPs"/>
    <property type="match status" value="1"/>
</dbReference>
<evidence type="ECO:0000256" key="14">
    <source>
        <dbReference type="SAM" id="Phobius"/>
    </source>
</evidence>
<evidence type="ECO:0000256" key="11">
    <source>
        <dbReference type="ARBA" id="ARBA00031552"/>
    </source>
</evidence>
<feature type="transmembrane region" description="Helical" evidence="14">
    <location>
        <begin position="1031"/>
        <end position="1049"/>
    </location>
</feature>
<evidence type="ECO:0000256" key="5">
    <source>
        <dbReference type="ARBA" id="ARBA00018426"/>
    </source>
</evidence>
<dbReference type="Gene3D" id="1.20.1250.20">
    <property type="entry name" value="MFS general substrate transporter like domains"/>
    <property type="match status" value="1"/>
</dbReference>
<organism evidence="16 17">
    <name type="scientific">Oopsacas minuta</name>
    <dbReference type="NCBI Taxonomy" id="111878"/>
    <lineage>
        <taxon>Eukaryota</taxon>
        <taxon>Metazoa</taxon>
        <taxon>Porifera</taxon>
        <taxon>Hexactinellida</taxon>
        <taxon>Hexasterophora</taxon>
        <taxon>Lyssacinosida</taxon>
        <taxon>Leucopsacidae</taxon>
        <taxon>Oopsacas</taxon>
    </lineage>
</organism>
<evidence type="ECO:0000256" key="2">
    <source>
        <dbReference type="ARBA" id="ARBA00005156"/>
    </source>
</evidence>
<dbReference type="CDD" id="cd01994">
    <property type="entry name" value="AANH_PF0828-like"/>
    <property type="match status" value="1"/>
</dbReference>
<dbReference type="SUPFAM" id="SSF103473">
    <property type="entry name" value="MFS general substrate transporter"/>
    <property type="match status" value="1"/>
</dbReference>
<dbReference type="InterPro" id="IPR030662">
    <property type="entry name" value="DPH6/MJ0570"/>
</dbReference>
<dbReference type="InterPro" id="IPR037185">
    <property type="entry name" value="EmrE-like"/>
</dbReference>
<feature type="transmembrane region" description="Helical" evidence="14">
    <location>
        <begin position="1055"/>
        <end position="1075"/>
    </location>
</feature>
<reference evidence="16 17" key="1">
    <citation type="journal article" date="2023" name="BMC Biol.">
        <title>The compact genome of the sponge Oopsacas minuta (Hexactinellida) is lacking key metazoan core genes.</title>
        <authorList>
            <person name="Santini S."/>
            <person name="Schenkelaars Q."/>
            <person name="Jourda C."/>
            <person name="Duchesne M."/>
            <person name="Belahbib H."/>
            <person name="Rocher C."/>
            <person name="Selva M."/>
            <person name="Riesgo A."/>
            <person name="Vervoort M."/>
            <person name="Leys S.P."/>
            <person name="Kodjabachian L."/>
            <person name="Le Bivic A."/>
            <person name="Borchiellini C."/>
            <person name="Claverie J.M."/>
            <person name="Renard E."/>
        </authorList>
    </citation>
    <scope>NUCLEOTIDE SEQUENCE [LARGE SCALE GENOMIC DNA]</scope>
    <source>
        <strain evidence="16">SPO-2</strain>
    </source>
</reference>
<dbReference type="Pfam" id="PF01042">
    <property type="entry name" value="Ribonuc_L-PSP"/>
    <property type="match status" value="2"/>
</dbReference>
<feature type="transmembrane region" description="Helical" evidence="14">
    <location>
        <begin position="1087"/>
        <end position="1108"/>
    </location>
</feature>
<proteinExistence type="inferred from homology"/>
<dbReference type="PANTHER" id="PTHR12196">
    <property type="entry name" value="DOMAIN OF UNKNOWN FUNCTION 71 DUF71 -CONTAINING PROTEIN"/>
    <property type="match status" value="1"/>
</dbReference>
<dbReference type="Gene3D" id="3.90.1490.10">
    <property type="entry name" value="putative n-type atp pyrophosphatase, domain 2"/>
    <property type="match status" value="1"/>
</dbReference>
<keyword evidence="8" id="KW-0067">ATP-binding</keyword>
<keyword evidence="6 16" id="KW-0436">Ligase</keyword>
<feature type="transmembrane region" description="Helical" evidence="14">
    <location>
        <begin position="643"/>
        <end position="662"/>
    </location>
</feature>
<comment type="pathway">
    <text evidence="2">Protein modification; peptidyl-diphthamide biosynthesis.</text>
</comment>
<dbReference type="InterPro" id="IPR035959">
    <property type="entry name" value="RutC-like_sf"/>
</dbReference>
<feature type="transmembrane region" description="Helical" evidence="14">
    <location>
        <begin position="729"/>
        <end position="750"/>
    </location>
</feature>
<dbReference type="Pfam" id="PF01902">
    <property type="entry name" value="Diphthami_syn_2"/>
    <property type="match status" value="1"/>
</dbReference>
<dbReference type="Proteomes" id="UP001165289">
    <property type="component" value="Unassembled WGS sequence"/>
</dbReference>
<sequence length="1231" mass="136948">MEVVALISGGKDSSYNVLHCMNHGHKIVALANIQPYIDGEIDSLMFQSIGHETIEVIAIAIDLPLYQIRTKGIAKSTELFYDKTLDDEIEDLYELLVQVLTKHPEVKGVSSGAILSNYQRLRVENVCNRLGLVSLAYLWRLNQEVLLHDMINSGVDAITVKIGSLGLKPDRHLGKRLSEVEGEFVRLGGECGLNVCGEGGEYETLTLNAPFFKRKVVLDEFQSVIASKDPYSPVGYIKILKLHLEDKDCENFPKPRTPPILHKELLEYSRKSELITSQTVKLVTAINTEILEFGNNTSFGEKYFCLSLVAYFESADLAKGVKNMMQQIGSILNQNQLNFSHIIHTNLFLSEMNNYAIINKIYSSYFSIKPPSRVCLQIQMLSNAGTICRLELIGTRGEDTACMHVQSRSFWAPANIGPYAQCYTAGGWVFVAGQIGLISSLMELADVSMQPQLSLQHCQTVLQANNSEVTCFVIGSCYGTNRNILEHCQVVFNTFYGAETGKHMNYILVPKLPKNADCEWQMTSLTNPAFTDSEKHSFQLVDFNFNAFVTGFSTKSEGVGLTIRICQQQQIGEIPFEIFEKEFSSHLFKIKSKFPNLNLNMANIRVWTVLSHSNLEVLLSGCIRKVWCEQQGRLSDKYGRKRIMLICYFISTLGYAALTITASYFGFIMARIVSGSFKQGILLSKAYLSDITPANSFTEVMGVFSSSVTFGAAIGVIIGGHLATYDDTFLTSAIVITLTFLFLTIFVFFLPTPRENIPRTQSKTPNFNNIPSLLSRYWDILLLKLVQQLSEVLYYSNLMLFLEENYGFTLSECGYIMAFNSVCAIIAAGSTNTILKHFYNNNNIIIATHFTFICAIGYLLILLLDVKVLFLALFLIESSSMLFRLIHLNLLFSRTSVGDRGVAIGLITSVGSMAKILSPGLAGTNLFSKQVLMIFPYPFSITLVHFIAIVVCVRPILILTRSNGIHGTGSQKKVYYRRLMGLSIGKIFSSVSSHISILHIPVSYSHTVKATSPVFTVFLSKLILNESQSVAVYLTLVPIVCGVLMATISDIVIDMLGVVNALISTGAFTLQNIYSKKAMKDIEVHQLQLLEHITLIALVLFIPIWVIVDGQVLFFGAPEFDYENISRIWTLLGLAAISNVGQNIFAFFVISNLSPLSYSVANVTKRIVIISGSLFFFKDPITMTTIFGMCIAISGVFLYNRMKLNRLVDSKPILPLTKDLHSPGLGNPITA</sequence>
<dbReference type="InterPro" id="IPR036259">
    <property type="entry name" value="MFS_trans_sf"/>
</dbReference>
<dbReference type="GO" id="GO:0017183">
    <property type="term" value="P:protein histidyl modification to diphthamide"/>
    <property type="evidence" value="ECO:0007669"/>
    <property type="project" value="TreeGrafter"/>
</dbReference>
<dbReference type="SUPFAM" id="SSF52402">
    <property type="entry name" value="Adenine nucleotide alpha hydrolases-like"/>
    <property type="match status" value="1"/>
</dbReference>
<dbReference type="GO" id="GO:0016020">
    <property type="term" value="C:membrane"/>
    <property type="evidence" value="ECO:0007669"/>
    <property type="project" value="UniProtKB-SubCell"/>
</dbReference>
<keyword evidence="14" id="KW-1133">Transmembrane helix</keyword>
<feature type="transmembrane region" description="Helical" evidence="14">
    <location>
        <begin position="902"/>
        <end position="922"/>
    </location>
</feature>
<dbReference type="GO" id="GO:0022857">
    <property type="term" value="F:transmembrane transporter activity"/>
    <property type="evidence" value="ECO:0007669"/>
    <property type="project" value="InterPro"/>
</dbReference>
<keyword evidence="14" id="KW-0812">Transmembrane</keyword>
<evidence type="ECO:0000256" key="1">
    <source>
        <dbReference type="ARBA" id="ARBA00004141"/>
    </source>
</evidence>
<feature type="domain" description="Major facilitator superfamily (MFS) profile" evidence="15">
    <location>
        <begin position="539"/>
        <end position="963"/>
    </location>
</feature>
<feature type="transmembrane region" description="Helical" evidence="14">
    <location>
        <begin position="700"/>
        <end position="723"/>
    </location>
</feature>
<feature type="transmembrane region" description="Helical" evidence="14">
    <location>
        <begin position="844"/>
        <end position="864"/>
    </location>
</feature>
<dbReference type="EC" id="6.3.1.14" evidence="4"/>
<keyword evidence="17" id="KW-1185">Reference proteome</keyword>
<dbReference type="FunFam" id="3.90.1490.10:FF:000001">
    <property type="entry name" value="Diphthine--ammonia ligase"/>
    <property type="match status" value="1"/>
</dbReference>
<evidence type="ECO:0000256" key="9">
    <source>
        <dbReference type="ARBA" id="ARBA00029814"/>
    </source>
</evidence>
<comment type="catalytic activity">
    <reaction evidence="13">
        <text>diphthine-[translation elongation factor 2] + NH4(+) + ATP = diphthamide-[translation elongation factor 2] + AMP + diphosphate + H(+)</text>
        <dbReference type="Rhea" id="RHEA:19753"/>
        <dbReference type="Rhea" id="RHEA-COMP:10172"/>
        <dbReference type="Rhea" id="RHEA-COMP:10174"/>
        <dbReference type="ChEBI" id="CHEBI:15378"/>
        <dbReference type="ChEBI" id="CHEBI:16692"/>
        <dbReference type="ChEBI" id="CHEBI:28938"/>
        <dbReference type="ChEBI" id="CHEBI:30616"/>
        <dbReference type="ChEBI" id="CHEBI:33019"/>
        <dbReference type="ChEBI" id="CHEBI:82696"/>
        <dbReference type="ChEBI" id="CHEBI:456215"/>
        <dbReference type="EC" id="6.3.1.14"/>
    </reaction>
</comment>
<dbReference type="Pfam" id="PF07690">
    <property type="entry name" value="MFS_1"/>
    <property type="match status" value="1"/>
</dbReference>
<evidence type="ECO:0000313" key="17">
    <source>
        <dbReference type="Proteomes" id="UP001165289"/>
    </source>
</evidence>